<evidence type="ECO:0000256" key="3">
    <source>
        <dbReference type="ARBA" id="ARBA00022448"/>
    </source>
</evidence>
<protein>
    <submittedName>
        <fullName evidence="13">Porin</fullName>
    </submittedName>
</protein>
<dbReference type="PRINTS" id="PR00182">
    <property type="entry name" value="ECOLNEIPORIN"/>
</dbReference>
<dbReference type="InterPro" id="IPR001702">
    <property type="entry name" value="Porin_Gram-ve"/>
</dbReference>
<organism evidence="13 14">
    <name type="scientific">Pseudothauera nasutitermitis</name>
    <dbReference type="NCBI Taxonomy" id="2565930"/>
    <lineage>
        <taxon>Bacteria</taxon>
        <taxon>Pseudomonadati</taxon>
        <taxon>Pseudomonadota</taxon>
        <taxon>Betaproteobacteria</taxon>
        <taxon>Rhodocyclales</taxon>
        <taxon>Zoogloeaceae</taxon>
        <taxon>Pseudothauera</taxon>
    </lineage>
</organism>
<dbReference type="AlphaFoldDB" id="A0A4S4AX05"/>
<evidence type="ECO:0000256" key="7">
    <source>
        <dbReference type="ARBA" id="ARBA00023065"/>
    </source>
</evidence>
<evidence type="ECO:0000256" key="2">
    <source>
        <dbReference type="ARBA" id="ARBA00011233"/>
    </source>
</evidence>
<feature type="signal peptide" evidence="11">
    <location>
        <begin position="1"/>
        <end position="26"/>
    </location>
</feature>
<dbReference type="InterPro" id="IPR033900">
    <property type="entry name" value="Gram_neg_porin_domain"/>
</dbReference>
<keyword evidence="7" id="KW-0406">Ion transport</keyword>
<evidence type="ECO:0000256" key="9">
    <source>
        <dbReference type="ARBA" id="ARBA00023136"/>
    </source>
</evidence>
<dbReference type="InterPro" id="IPR023614">
    <property type="entry name" value="Porin_dom_sf"/>
</dbReference>
<dbReference type="EMBL" id="SSOC01000006">
    <property type="protein sequence ID" value="THF63138.1"/>
    <property type="molecule type" value="Genomic_DNA"/>
</dbReference>
<dbReference type="GO" id="GO:0034220">
    <property type="term" value="P:monoatomic ion transmembrane transport"/>
    <property type="evidence" value="ECO:0007669"/>
    <property type="project" value="InterPro"/>
</dbReference>
<sequence>MQEENYMQKKLIALAVAGLVSAPAFAQSNVTVYGLVDVGFSNLGGSSTHKNRSGIDSGLQSGSRIGFRGVEDLGNGLKVAFVLEQGLNVDRNTSGGLLGGSTNRQSYLALVGNFGTFAFGRQYTPQHTFFDSIDPFNTGTVGNVENLYATGVNSAVGADLGAGAIRLDNVVAYVSPDFGGLTVTAAYTANGLADESATEKNTKSTDAKVWAINPVYKNGPLLVGLNYHRITIDSLDGTSNNDAKNSVWDLGGAYDFGAVRLSALYGKSKLSGDAIDTLGIKNTQTSWLVGATIPVSEAGKVLVSYIKTELDYSSSTGLKDRDAKKFSIGYTHDLSKRTNLYAAYAKLSSDKVGDDLAFDSVFRNESNYKRGINIGLRHKF</sequence>
<evidence type="ECO:0000313" key="14">
    <source>
        <dbReference type="Proteomes" id="UP000308430"/>
    </source>
</evidence>
<dbReference type="SUPFAM" id="SSF56935">
    <property type="entry name" value="Porins"/>
    <property type="match status" value="1"/>
</dbReference>
<dbReference type="PRINTS" id="PR00184">
    <property type="entry name" value="NEISSPPORIN"/>
</dbReference>
<proteinExistence type="predicted"/>
<comment type="caution">
    <text evidence="13">The sequence shown here is derived from an EMBL/GenBank/DDBJ whole genome shotgun (WGS) entry which is preliminary data.</text>
</comment>
<keyword evidence="14" id="KW-1185">Reference proteome</keyword>
<keyword evidence="3" id="KW-0813">Transport</keyword>
<accession>A0A4S4AX05</accession>
<name>A0A4S4AX05_9RHOO</name>
<evidence type="ECO:0000256" key="1">
    <source>
        <dbReference type="ARBA" id="ARBA00004571"/>
    </source>
</evidence>
<dbReference type="Gene3D" id="2.40.160.10">
    <property type="entry name" value="Porin"/>
    <property type="match status" value="1"/>
</dbReference>
<dbReference type="CDD" id="cd00342">
    <property type="entry name" value="gram_neg_porins"/>
    <property type="match status" value="1"/>
</dbReference>
<dbReference type="PANTHER" id="PTHR34501:SF9">
    <property type="entry name" value="MAJOR OUTER MEMBRANE PROTEIN P.IA"/>
    <property type="match status" value="1"/>
</dbReference>
<evidence type="ECO:0000256" key="11">
    <source>
        <dbReference type="SAM" id="SignalP"/>
    </source>
</evidence>
<evidence type="ECO:0000256" key="8">
    <source>
        <dbReference type="ARBA" id="ARBA00023114"/>
    </source>
</evidence>
<gene>
    <name evidence="13" type="ORF">E6C76_18015</name>
</gene>
<feature type="domain" description="Porin" evidence="12">
    <location>
        <begin position="13"/>
        <end position="350"/>
    </location>
</feature>
<evidence type="ECO:0000256" key="4">
    <source>
        <dbReference type="ARBA" id="ARBA00022452"/>
    </source>
</evidence>
<dbReference type="PANTHER" id="PTHR34501">
    <property type="entry name" value="PROTEIN YDDL-RELATED"/>
    <property type="match status" value="1"/>
</dbReference>
<keyword evidence="8" id="KW-0626">Porin</keyword>
<comment type="subcellular location">
    <subcellularLocation>
        <location evidence="1">Cell outer membrane</location>
        <topology evidence="1">Multi-pass membrane protein</topology>
    </subcellularLocation>
</comment>
<dbReference type="Pfam" id="PF13609">
    <property type="entry name" value="Porin_4"/>
    <property type="match status" value="1"/>
</dbReference>
<dbReference type="InterPro" id="IPR002299">
    <property type="entry name" value="Porin_Neis"/>
</dbReference>
<reference evidence="13" key="1">
    <citation type="submission" date="2019-04" db="EMBL/GenBank/DDBJ databases">
        <title>Azoarcus nasutitermitis sp. nov. isolated from termite nest.</title>
        <authorList>
            <person name="Lin S.-Y."/>
            <person name="Hameed A."/>
            <person name="Hsu Y.-H."/>
            <person name="Young C.-C."/>
        </authorList>
    </citation>
    <scope>NUCLEOTIDE SEQUENCE [LARGE SCALE GENOMIC DNA]</scope>
    <source>
        <strain evidence="13">CC-YHH838</strain>
    </source>
</reference>
<dbReference type="GO" id="GO:0046930">
    <property type="term" value="C:pore complex"/>
    <property type="evidence" value="ECO:0007669"/>
    <property type="project" value="UniProtKB-KW"/>
</dbReference>
<evidence type="ECO:0000256" key="10">
    <source>
        <dbReference type="ARBA" id="ARBA00023237"/>
    </source>
</evidence>
<evidence type="ECO:0000256" key="6">
    <source>
        <dbReference type="ARBA" id="ARBA00022729"/>
    </source>
</evidence>
<keyword evidence="6 11" id="KW-0732">Signal</keyword>
<dbReference type="OrthoDB" id="5293374at2"/>
<evidence type="ECO:0000259" key="12">
    <source>
        <dbReference type="Pfam" id="PF13609"/>
    </source>
</evidence>
<feature type="chain" id="PRO_5020295456" evidence="11">
    <location>
        <begin position="27"/>
        <end position="380"/>
    </location>
</feature>
<evidence type="ECO:0000256" key="5">
    <source>
        <dbReference type="ARBA" id="ARBA00022692"/>
    </source>
</evidence>
<dbReference type="Proteomes" id="UP000308430">
    <property type="component" value="Unassembled WGS sequence"/>
</dbReference>
<keyword evidence="4" id="KW-1134">Transmembrane beta strand</keyword>
<dbReference type="GO" id="GO:0009279">
    <property type="term" value="C:cell outer membrane"/>
    <property type="evidence" value="ECO:0007669"/>
    <property type="project" value="UniProtKB-SubCell"/>
</dbReference>
<evidence type="ECO:0000313" key="13">
    <source>
        <dbReference type="EMBL" id="THF63138.1"/>
    </source>
</evidence>
<dbReference type="InterPro" id="IPR050298">
    <property type="entry name" value="Gram-neg_bact_OMP"/>
</dbReference>
<comment type="subunit">
    <text evidence="2">Homotrimer.</text>
</comment>
<dbReference type="GO" id="GO:0015288">
    <property type="term" value="F:porin activity"/>
    <property type="evidence" value="ECO:0007669"/>
    <property type="project" value="UniProtKB-KW"/>
</dbReference>
<keyword evidence="9" id="KW-0472">Membrane</keyword>
<keyword evidence="5" id="KW-0812">Transmembrane</keyword>
<keyword evidence="10" id="KW-0998">Cell outer membrane</keyword>